<accession>A0A834LDA5</accession>
<dbReference type="PANTHER" id="PTHR22778">
    <property type="entry name" value="OVARIAN CANCER GENE-2 PROTEIN-RELATED"/>
    <property type="match status" value="1"/>
</dbReference>
<evidence type="ECO:0000313" key="4">
    <source>
        <dbReference type="Proteomes" id="UP000626092"/>
    </source>
</evidence>
<dbReference type="Pfam" id="PF03959">
    <property type="entry name" value="FSH1"/>
    <property type="match status" value="1"/>
</dbReference>
<dbReference type="Gene3D" id="3.40.50.1820">
    <property type="entry name" value="alpha/beta hydrolase"/>
    <property type="match status" value="1"/>
</dbReference>
<dbReference type="EMBL" id="WJXA01000010">
    <property type="protein sequence ID" value="KAF7129783.1"/>
    <property type="molecule type" value="Genomic_DNA"/>
</dbReference>
<dbReference type="FunFam" id="3.40.50.1820:FF:000843">
    <property type="entry name" value="Predicted protein"/>
    <property type="match status" value="1"/>
</dbReference>
<organism evidence="3 4">
    <name type="scientific">Rhododendron simsii</name>
    <name type="common">Sims's rhododendron</name>
    <dbReference type="NCBI Taxonomy" id="118357"/>
    <lineage>
        <taxon>Eukaryota</taxon>
        <taxon>Viridiplantae</taxon>
        <taxon>Streptophyta</taxon>
        <taxon>Embryophyta</taxon>
        <taxon>Tracheophyta</taxon>
        <taxon>Spermatophyta</taxon>
        <taxon>Magnoliopsida</taxon>
        <taxon>eudicotyledons</taxon>
        <taxon>Gunneridae</taxon>
        <taxon>Pentapetalae</taxon>
        <taxon>asterids</taxon>
        <taxon>Ericales</taxon>
        <taxon>Ericaceae</taxon>
        <taxon>Ericoideae</taxon>
        <taxon>Rhodoreae</taxon>
        <taxon>Rhododendron</taxon>
    </lineage>
</organism>
<dbReference type="PANTHER" id="PTHR22778:SF52">
    <property type="entry name" value="SERINE HYDROLASE FSH DOMAIN-CONTAINING PROTEIN"/>
    <property type="match status" value="1"/>
</dbReference>
<dbReference type="OrthoDB" id="414698at2759"/>
<sequence>MYTQVPPWVLNPNSSLIPCRRRTPQSNLRRNENHVHDLDPKKESLASDENDLPFIAGHISPPPHRMVRFNKHQFGGGGGGGVGDEKVGWSQNKISLTWKDLRVTVPEKIGGGLRAMLQGVTGYVESREMLDITGPSGFGKSTFLKDLAGFSLLYFYSYGRLDRNKRQTGEMLINGHRQMLGSGSAVLEREKRGEDIWGIGKKVTESRILKKKPRFLCLHGFRTSADILRQQLQRWPGSVLGKLDLVFLDAPYLAQGKSDVEGIYDPPYYEWFQFSEDYQVYNNFEESLAYIEDYMIKHGPFDGLMGFSQGAVLSAALPGMQLEGVALTKVPKIKYLILMSAGKLGGSKIGAPILASNAFSSTLKCPSLHMIGETDYLKEPGIELLESFEDPLVINHTKGHTVARLDEKGRNTMLSFIEKIEKMELLEYM</sequence>
<dbReference type="SUPFAM" id="SSF52540">
    <property type="entry name" value="P-loop containing nucleoside triphosphate hydrolases"/>
    <property type="match status" value="1"/>
</dbReference>
<dbReference type="Gene3D" id="3.40.50.300">
    <property type="entry name" value="P-loop containing nucleotide triphosphate hydrolases"/>
    <property type="match status" value="1"/>
</dbReference>
<protein>
    <recommendedName>
        <fullName evidence="2">Serine hydrolase domain-containing protein</fullName>
    </recommendedName>
</protein>
<feature type="domain" description="Serine hydrolase" evidence="2">
    <location>
        <begin position="211"/>
        <end position="404"/>
    </location>
</feature>
<dbReference type="InterPro" id="IPR029058">
    <property type="entry name" value="AB_hydrolase_fold"/>
</dbReference>
<comment type="caution">
    <text evidence="3">The sequence shown here is derived from an EMBL/GenBank/DDBJ whole genome shotgun (WGS) entry which is preliminary data.</text>
</comment>
<keyword evidence="4" id="KW-1185">Reference proteome</keyword>
<dbReference type="InterPro" id="IPR005645">
    <property type="entry name" value="FSH-like_dom"/>
</dbReference>
<feature type="compositionally biased region" description="Basic and acidic residues" evidence="1">
    <location>
        <begin position="29"/>
        <end position="45"/>
    </location>
</feature>
<evidence type="ECO:0000259" key="2">
    <source>
        <dbReference type="Pfam" id="PF03959"/>
    </source>
</evidence>
<reference evidence="3" key="1">
    <citation type="submission" date="2019-11" db="EMBL/GenBank/DDBJ databases">
        <authorList>
            <person name="Liu Y."/>
            <person name="Hou J."/>
            <person name="Li T.-Q."/>
            <person name="Guan C.-H."/>
            <person name="Wu X."/>
            <person name="Wu H.-Z."/>
            <person name="Ling F."/>
            <person name="Zhang R."/>
            <person name="Shi X.-G."/>
            <person name="Ren J.-P."/>
            <person name="Chen E.-F."/>
            <person name="Sun J.-M."/>
        </authorList>
    </citation>
    <scope>NUCLEOTIDE SEQUENCE</scope>
    <source>
        <strain evidence="3">Adult_tree_wgs_1</strain>
        <tissue evidence="3">Leaves</tissue>
    </source>
</reference>
<dbReference type="InterPro" id="IPR027417">
    <property type="entry name" value="P-loop_NTPase"/>
</dbReference>
<name>A0A834LDA5_RHOSS</name>
<dbReference type="SUPFAM" id="SSF53474">
    <property type="entry name" value="alpha/beta-Hydrolases"/>
    <property type="match status" value="1"/>
</dbReference>
<gene>
    <name evidence="3" type="ORF">RHSIM_Rhsim10G0165200</name>
</gene>
<feature type="region of interest" description="Disordered" evidence="1">
    <location>
        <begin position="19"/>
        <end position="53"/>
    </location>
</feature>
<evidence type="ECO:0000313" key="3">
    <source>
        <dbReference type="EMBL" id="KAF7129783.1"/>
    </source>
</evidence>
<dbReference type="Proteomes" id="UP000626092">
    <property type="component" value="Unassembled WGS sequence"/>
</dbReference>
<proteinExistence type="predicted"/>
<evidence type="ECO:0000256" key="1">
    <source>
        <dbReference type="SAM" id="MobiDB-lite"/>
    </source>
</evidence>
<dbReference type="AlphaFoldDB" id="A0A834LDA5"/>